<dbReference type="InterPro" id="IPR000246">
    <property type="entry name" value="Peptidase_T2"/>
</dbReference>
<dbReference type="CDD" id="cd04513">
    <property type="entry name" value="Glycosylasparaginase"/>
    <property type="match status" value="1"/>
</dbReference>
<evidence type="ECO:0000256" key="3">
    <source>
        <dbReference type="PIRSR" id="PIRSR600246-3"/>
    </source>
</evidence>
<sequence length="355" mass="38019">MVSSSDAGLRRSGYRHALLLGVVLATLISSVHGKVTPCAVATWKFGEIAVREAARWLAEGHSAVDAAERAVNAVELDTQDQYFVGVGGLPNRDGVMELDAAIMRGRGYRLGCVLAVQGISTPVSVARKLMEHGQHTVLAGEGAKTFALENGFKEENILTDESRREFELWKREQNFTVDKEASHDTIGIICRDETGELVVATSTSGWKFKLPGRVGDSPLVGSGFYVDQACGAAVATGDGEEIMRGCLSFLVVERMRMGDSPTRACEHAIARLRAIQSSGASFQGENRQHKKLTVGIVAMNTNGDVGASSTLGMICEGLKNSSSLHAQALPISTGANQHFLASSGSRWEQELAENR</sequence>
<feature type="binding site" evidence="2">
    <location>
        <begin position="236"/>
        <end position="239"/>
    </location>
    <ligand>
        <name>substrate</name>
    </ligand>
</feature>
<evidence type="ECO:0000256" key="2">
    <source>
        <dbReference type="PIRSR" id="PIRSR600246-2"/>
    </source>
</evidence>
<dbReference type="PANTHER" id="PTHR10188">
    <property type="entry name" value="L-ASPARAGINASE"/>
    <property type="match status" value="1"/>
</dbReference>
<evidence type="ECO:0000256" key="4">
    <source>
        <dbReference type="SAM" id="SignalP"/>
    </source>
</evidence>
<gene>
    <name evidence="5" type="ORF">GTHE00462_LOCUS20508</name>
</gene>
<accession>A0A7S4KZ67</accession>
<name>A0A7S4KZ67_GUITH</name>
<dbReference type="PANTHER" id="PTHR10188:SF16">
    <property type="entry name" value="N(4)-(BETA-N-ACETYLGLUCOSAMINYL)-L-ASPARAGINASE-LIKE"/>
    <property type="match status" value="1"/>
</dbReference>
<organism evidence="5">
    <name type="scientific">Guillardia theta</name>
    <name type="common">Cryptophyte</name>
    <name type="synonym">Cryptomonas phi</name>
    <dbReference type="NCBI Taxonomy" id="55529"/>
    <lineage>
        <taxon>Eukaryota</taxon>
        <taxon>Cryptophyceae</taxon>
        <taxon>Pyrenomonadales</taxon>
        <taxon>Geminigeraceae</taxon>
        <taxon>Guillardia</taxon>
    </lineage>
</organism>
<dbReference type="AlphaFoldDB" id="A0A7S4KZ67"/>
<protein>
    <recommendedName>
        <fullName evidence="6">Asparaginase</fullName>
    </recommendedName>
</protein>
<feature type="binding site" evidence="2">
    <location>
        <begin position="213"/>
        <end position="216"/>
    </location>
    <ligand>
        <name>substrate</name>
    </ligand>
</feature>
<feature type="signal peptide" evidence="4">
    <location>
        <begin position="1"/>
        <end position="33"/>
    </location>
</feature>
<feature type="active site" description="Nucleophile" evidence="1">
    <location>
        <position position="185"/>
    </location>
</feature>
<evidence type="ECO:0008006" key="6">
    <source>
        <dbReference type="Google" id="ProtNLM"/>
    </source>
</evidence>
<dbReference type="SUPFAM" id="SSF56235">
    <property type="entry name" value="N-terminal nucleophile aminohydrolases (Ntn hydrolases)"/>
    <property type="match status" value="1"/>
</dbReference>
<evidence type="ECO:0000313" key="5">
    <source>
        <dbReference type="EMBL" id="CAE2309483.1"/>
    </source>
</evidence>
<proteinExistence type="predicted"/>
<dbReference type="GO" id="GO:0003948">
    <property type="term" value="F:N4-(beta-N-acetylglucosaminyl)-L-asparaginase activity"/>
    <property type="evidence" value="ECO:0007669"/>
    <property type="project" value="TreeGrafter"/>
</dbReference>
<feature type="site" description="Cleavage; by autolysis" evidence="3">
    <location>
        <begin position="184"/>
        <end position="185"/>
    </location>
</feature>
<dbReference type="Pfam" id="PF01112">
    <property type="entry name" value="Asparaginase_2"/>
    <property type="match status" value="1"/>
</dbReference>
<reference evidence="5" key="1">
    <citation type="submission" date="2021-01" db="EMBL/GenBank/DDBJ databases">
        <authorList>
            <person name="Corre E."/>
            <person name="Pelletier E."/>
            <person name="Niang G."/>
            <person name="Scheremetjew M."/>
            <person name="Finn R."/>
            <person name="Kale V."/>
            <person name="Holt S."/>
            <person name="Cochrane G."/>
            <person name="Meng A."/>
            <person name="Brown T."/>
            <person name="Cohen L."/>
        </authorList>
    </citation>
    <scope>NUCLEOTIDE SEQUENCE</scope>
    <source>
        <strain evidence="5">CCMP 2712</strain>
    </source>
</reference>
<evidence type="ECO:0000256" key="1">
    <source>
        <dbReference type="PIRSR" id="PIRSR600246-1"/>
    </source>
</evidence>
<dbReference type="InterPro" id="IPR029055">
    <property type="entry name" value="Ntn_hydrolases_N"/>
</dbReference>
<dbReference type="EMBL" id="HBKN01026537">
    <property type="protein sequence ID" value="CAE2309483.1"/>
    <property type="molecule type" value="Transcribed_RNA"/>
</dbReference>
<keyword evidence="4" id="KW-0732">Signal</keyword>
<dbReference type="Gene3D" id="3.60.20.30">
    <property type="entry name" value="(Glycosyl)asparaginase"/>
    <property type="match status" value="1"/>
</dbReference>
<feature type="chain" id="PRO_5031093837" description="Asparaginase" evidence="4">
    <location>
        <begin position="34"/>
        <end position="355"/>
    </location>
</feature>
<dbReference type="GO" id="GO:0005737">
    <property type="term" value="C:cytoplasm"/>
    <property type="evidence" value="ECO:0007669"/>
    <property type="project" value="TreeGrafter"/>
</dbReference>